<reference evidence="3 4" key="1">
    <citation type="submission" date="2019-11" db="EMBL/GenBank/DDBJ databases">
        <title>Comparative genomics of hydrocarbon-degrading Desulfosarcina strains.</title>
        <authorList>
            <person name="Watanabe M."/>
            <person name="Kojima H."/>
            <person name="Fukui M."/>
        </authorList>
    </citation>
    <scope>NUCLEOTIDE SEQUENCE [LARGE SCALE GENOMIC DNA]</scope>
    <source>
        <strain evidence="3 4">28bB2T</strain>
    </source>
</reference>
<dbReference type="GO" id="GO:0005886">
    <property type="term" value="C:plasma membrane"/>
    <property type="evidence" value="ECO:0007669"/>
    <property type="project" value="TreeGrafter"/>
</dbReference>
<sequence>MIKTADLTPRQKKLAIGLGAALLIYLLFGFIAAPFILRSVLEKKVAGIIHRQVAVEAVRVNPITLSVTLRGLDVRETDGAPFVKLGEAYVNLQTSSLFKWALVLKTVRLVDPEINLIRSGEATFNFSDIGAGGGDPPDTETAAAESGGFNLAIYDARISGGRITVDDRVVAVSHRIEGLNLRVTDFSSRPADVDVYTLLNLSARVNDADFFLDGKSRPFSPARDASATIGLESVDLPHYLPYMTIPEGLALHALIVDLENDVDFQMDANGQPDLTVAGVLSLRDLQLAHGGGTPLFNQGELKLDLLPSALLTGQVRLAQVDLTAPELFLERLPSGALKLPLPATRADDPAADVAAAGDPAATAPRITIDRLNLEKGVVHFTDRANRTVFTSTITDLGLTVDNFGLNSDRTAAYRLALKTEAEETITVQGTAGLAPLQATGEIALADLDLSRYGPYYQDRFDFKTVDGRLSLGTGYRFRQTEDGPLVSLAGGYVNIDALKMVAEDDDASLVSLAKLRVSDTTADLNQREITIGSLDIAGGQLACRREKDGVLNLASAFVPAESAEPAVNASPQPEESSASTGDVSPLVLTLNTLSLSDFSVDVEDRVPAKPAKFRLDNINFTAEALSTAAGKTGKADLALRWQQGGQITVGGTVALTPPGLDLAVKMKQMDIRPFQPYLSEQAGLIVTQGFFNTQGRLKFSQKQGAEPAIAYRGKAGLTRFASIDRKNADDFLKWDALQLAKMEVATNPTRLSIDQISLSDFFARVIVDPEGSVNLVSMFASPEGEDGPANAATETAPAPHAPAAHSTAPMIKIAQVSLRGGEVDFSDNFIKPHYSARFNDLGGRISGLESIAEKRADVLLEGMWGKQAPVKISGQINPLIDNPYVDLKLNISDIELSPFSPYSGKYIGYILDKGKLTFNVDYLMEDRRLEGKNSIYIDQLTLGNTVESPEAVNLPIKLAIALLKDRAGNIALDLPVSGDLDDPQFKIGKVILTVLKNLIVKIVTSPFAALGSLVGGGEELSYLDFTAGISDISAENAEKIDKLTKILYERPGLKLDIQGTAGTKWDSDALRKILLDNRLKAIKLQQMMKSGESAVPLEEIVLGDAERAVLIETAFAESGIAAPLDSSGKPIEVTLEEMEKMLRTHTVVTPDDYRELANARAFNTKGYLLEKGQVERERVFIVEPQVVADGDPANLPGSGQVVFSLK</sequence>
<evidence type="ECO:0000313" key="3">
    <source>
        <dbReference type="EMBL" id="BBO83684.1"/>
    </source>
</evidence>
<dbReference type="PANTHER" id="PTHR30441:SF8">
    <property type="entry name" value="DUF748 DOMAIN-CONTAINING PROTEIN"/>
    <property type="match status" value="1"/>
</dbReference>
<organism evidence="3 4">
    <name type="scientific">Desulfosarcina ovata subsp. sediminis</name>
    <dbReference type="NCBI Taxonomy" id="885957"/>
    <lineage>
        <taxon>Bacteria</taxon>
        <taxon>Pseudomonadati</taxon>
        <taxon>Thermodesulfobacteriota</taxon>
        <taxon>Desulfobacteria</taxon>
        <taxon>Desulfobacterales</taxon>
        <taxon>Desulfosarcinaceae</taxon>
        <taxon>Desulfosarcina</taxon>
    </lineage>
</organism>
<keyword evidence="2" id="KW-0812">Transmembrane</keyword>
<keyword evidence="3" id="KW-0966">Cell projection</keyword>
<feature type="transmembrane region" description="Helical" evidence="2">
    <location>
        <begin position="14"/>
        <end position="37"/>
    </location>
</feature>
<feature type="compositionally biased region" description="Polar residues" evidence="1">
    <location>
        <begin position="569"/>
        <end position="582"/>
    </location>
</feature>
<dbReference type="AlphaFoldDB" id="A0A5K7ZU32"/>
<protein>
    <submittedName>
        <fullName evidence="3">Flagellar motor protein MotB</fullName>
    </submittedName>
</protein>
<dbReference type="Pfam" id="PF05359">
    <property type="entry name" value="DUF748"/>
    <property type="match status" value="3"/>
</dbReference>
<gene>
    <name evidence="3" type="ORF">DSCO28_42500</name>
</gene>
<proteinExistence type="predicted"/>
<keyword evidence="2" id="KW-1133">Transmembrane helix</keyword>
<feature type="region of interest" description="Disordered" evidence="1">
    <location>
        <begin position="562"/>
        <end position="582"/>
    </location>
</feature>
<keyword evidence="2" id="KW-0472">Membrane</keyword>
<evidence type="ECO:0000313" key="4">
    <source>
        <dbReference type="Proteomes" id="UP000425960"/>
    </source>
</evidence>
<feature type="compositionally biased region" description="Low complexity" evidence="1">
    <location>
        <begin position="788"/>
        <end position="804"/>
    </location>
</feature>
<keyword evidence="3" id="KW-0969">Cilium</keyword>
<dbReference type="InterPro" id="IPR052894">
    <property type="entry name" value="AsmA-related"/>
</dbReference>
<feature type="region of interest" description="Disordered" evidence="1">
    <location>
        <begin position="784"/>
        <end position="804"/>
    </location>
</feature>
<evidence type="ECO:0000256" key="2">
    <source>
        <dbReference type="SAM" id="Phobius"/>
    </source>
</evidence>
<name>A0A5K7ZU32_9BACT</name>
<dbReference type="GO" id="GO:0090313">
    <property type="term" value="P:regulation of protein targeting to membrane"/>
    <property type="evidence" value="ECO:0007669"/>
    <property type="project" value="TreeGrafter"/>
</dbReference>
<dbReference type="EMBL" id="AP021876">
    <property type="protein sequence ID" value="BBO83684.1"/>
    <property type="molecule type" value="Genomic_DNA"/>
</dbReference>
<dbReference type="Proteomes" id="UP000425960">
    <property type="component" value="Chromosome"/>
</dbReference>
<keyword evidence="3" id="KW-0282">Flagellum</keyword>
<evidence type="ECO:0000256" key="1">
    <source>
        <dbReference type="SAM" id="MobiDB-lite"/>
    </source>
</evidence>
<dbReference type="RefSeq" id="WP_155323831.1">
    <property type="nucleotide sequence ID" value="NZ_AP021876.1"/>
</dbReference>
<dbReference type="KEGG" id="dov:DSCO28_42500"/>
<dbReference type="InterPro" id="IPR008023">
    <property type="entry name" value="DUF748"/>
</dbReference>
<accession>A0A5K7ZU32</accession>
<dbReference type="PANTHER" id="PTHR30441">
    <property type="entry name" value="DUF748 DOMAIN-CONTAINING PROTEIN"/>
    <property type="match status" value="1"/>
</dbReference>